<dbReference type="Gene3D" id="3.40.190.10">
    <property type="entry name" value="Periplasmic binding protein-like II"/>
    <property type="match status" value="2"/>
</dbReference>
<keyword evidence="9" id="KW-1185">Reference proteome</keyword>
<dbReference type="GO" id="GO:0015276">
    <property type="term" value="F:ligand-gated monoatomic ion channel activity"/>
    <property type="evidence" value="ECO:0007669"/>
    <property type="project" value="InterPro"/>
</dbReference>
<dbReference type="RefSeq" id="WP_420810117.1">
    <property type="nucleotide sequence ID" value="NZ_QPJC01000001.1"/>
</dbReference>
<keyword evidence="3 5" id="KW-0732">Signal</keyword>
<evidence type="ECO:0000256" key="1">
    <source>
        <dbReference type="ARBA" id="ARBA00004196"/>
    </source>
</evidence>
<accession>A0A368W0C7</accession>
<evidence type="ECO:0000313" key="8">
    <source>
        <dbReference type="EMBL" id="RCW47119.1"/>
    </source>
</evidence>
<comment type="caution">
    <text evidence="8">The sequence shown here is derived from an EMBL/GenBank/DDBJ whole genome shotgun (WGS) entry which is preliminary data.</text>
</comment>
<feature type="domain" description="Ionotropic glutamate receptor C-terminal" evidence="7">
    <location>
        <begin position="44"/>
        <end position="264"/>
    </location>
</feature>
<feature type="chain" id="PRO_5016621140" evidence="5">
    <location>
        <begin position="24"/>
        <end position="269"/>
    </location>
</feature>
<name>A0A368W0C7_9ACTN</name>
<dbReference type="InterPro" id="IPR001638">
    <property type="entry name" value="Solute-binding_3/MltF_N"/>
</dbReference>
<comment type="similarity">
    <text evidence="2 4">Belongs to the bacterial solute-binding protein 3 family.</text>
</comment>
<evidence type="ECO:0000256" key="5">
    <source>
        <dbReference type="SAM" id="SignalP"/>
    </source>
</evidence>
<dbReference type="GO" id="GO:0016020">
    <property type="term" value="C:membrane"/>
    <property type="evidence" value="ECO:0007669"/>
    <property type="project" value="InterPro"/>
</dbReference>
<proteinExistence type="inferred from homology"/>
<evidence type="ECO:0000259" key="6">
    <source>
        <dbReference type="SMART" id="SM00062"/>
    </source>
</evidence>
<dbReference type="InterPro" id="IPR018313">
    <property type="entry name" value="SBP_3_CS"/>
</dbReference>
<comment type="subcellular location">
    <subcellularLocation>
        <location evidence="1">Cell envelope</location>
    </subcellularLocation>
</comment>
<dbReference type="AlphaFoldDB" id="A0A368W0C7"/>
<dbReference type="Pfam" id="PF00497">
    <property type="entry name" value="SBP_bac_3"/>
    <property type="match status" value="1"/>
</dbReference>
<dbReference type="Proteomes" id="UP000253495">
    <property type="component" value="Unassembled WGS sequence"/>
</dbReference>
<evidence type="ECO:0000256" key="4">
    <source>
        <dbReference type="RuleBase" id="RU003744"/>
    </source>
</evidence>
<evidence type="ECO:0000256" key="2">
    <source>
        <dbReference type="ARBA" id="ARBA00010333"/>
    </source>
</evidence>
<dbReference type="EMBL" id="QPJC01000001">
    <property type="protein sequence ID" value="RCW47119.1"/>
    <property type="molecule type" value="Genomic_DNA"/>
</dbReference>
<evidence type="ECO:0000256" key="3">
    <source>
        <dbReference type="ARBA" id="ARBA00022729"/>
    </source>
</evidence>
<feature type="domain" description="Solute-binding protein family 3/N-terminal" evidence="6">
    <location>
        <begin position="44"/>
        <end position="265"/>
    </location>
</feature>
<evidence type="ECO:0000313" key="9">
    <source>
        <dbReference type="Proteomes" id="UP000253495"/>
    </source>
</evidence>
<reference evidence="8 9" key="1">
    <citation type="submission" date="2018-07" db="EMBL/GenBank/DDBJ databases">
        <title>Genomic Encyclopedia of Type Strains, Phase III (KMG-III): the genomes of soil and plant-associated and newly described type strains.</title>
        <authorList>
            <person name="Whitman W."/>
        </authorList>
    </citation>
    <scope>NUCLEOTIDE SEQUENCE [LARGE SCALE GENOMIC DNA]</scope>
    <source>
        <strain evidence="8 9">CECT 8575</strain>
    </source>
</reference>
<dbReference type="PROSITE" id="PS51257">
    <property type="entry name" value="PROKAR_LIPOPROTEIN"/>
    <property type="match status" value="1"/>
</dbReference>
<dbReference type="PANTHER" id="PTHR35936">
    <property type="entry name" value="MEMBRANE-BOUND LYTIC MUREIN TRANSGLYCOSYLASE F"/>
    <property type="match status" value="1"/>
</dbReference>
<dbReference type="SUPFAM" id="SSF53850">
    <property type="entry name" value="Periplasmic binding protein-like II"/>
    <property type="match status" value="1"/>
</dbReference>
<dbReference type="PANTHER" id="PTHR35936:SF17">
    <property type="entry name" value="ARGININE-BINDING EXTRACELLULAR PROTEIN ARTP"/>
    <property type="match status" value="1"/>
</dbReference>
<dbReference type="GO" id="GO:0030313">
    <property type="term" value="C:cell envelope"/>
    <property type="evidence" value="ECO:0007669"/>
    <property type="project" value="UniProtKB-SubCell"/>
</dbReference>
<protein>
    <submittedName>
        <fullName evidence="8">Amino acid ABC transporter substrate-binding protein (PAAT family)</fullName>
    </submittedName>
</protein>
<organism evidence="8 9">
    <name type="scientific">Halopolyspora algeriensis</name>
    <dbReference type="NCBI Taxonomy" id="1500506"/>
    <lineage>
        <taxon>Bacteria</taxon>
        <taxon>Bacillati</taxon>
        <taxon>Actinomycetota</taxon>
        <taxon>Actinomycetes</taxon>
        <taxon>Actinomycetes incertae sedis</taxon>
        <taxon>Halopolyspora</taxon>
    </lineage>
</organism>
<dbReference type="SMART" id="SM00062">
    <property type="entry name" value="PBPb"/>
    <property type="match status" value="1"/>
</dbReference>
<sequence length="269" mass="29127">MARRRALRAVALVPALALLTAMAGCGGSNSGGQAKGVPLVTEGQLTTCTHLPYEPFQFRQNDEIVGFDVDLVDAVAKDLGVPQKIINIPFETIESGQALNVGDCDLAAAGMTITENRDKNFDFSDPYFEATQALITKKGSGIDSFEQLKGKTLAVQKSTTGKKYAEENAAPLGVELKTYPDLGLLLQAVKNGEVAAGINDDFVLYNYVDKNPSMAVTTEFATGEQYGMGVRTGNDKMREKINEVLARLKENGTYDRLYKKWFDKAPAAN</sequence>
<dbReference type="SMART" id="SM00079">
    <property type="entry name" value="PBPe"/>
    <property type="match status" value="1"/>
</dbReference>
<gene>
    <name evidence="8" type="ORF">DFQ14_101463</name>
</gene>
<dbReference type="InterPro" id="IPR001320">
    <property type="entry name" value="Iontro_rcpt_C"/>
</dbReference>
<evidence type="ECO:0000259" key="7">
    <source>
        <dbReference type="SMART" id="SM00079"/>
    </source>
</evidence>
<feature type="signal peptide" evidence="5">
    <location>
        <begin position="1"/>
        <end position="23"/>
    </location>
</feature>
<dbReference type="PROSITE" id="PS01039">
    <property type="entry name" value="SBP_BACTERIAL_3"/>
    <property type="match status" value="1"/>
</dbReference>